<feature type="compositionally biased region" description="Basic residues" evidence="4">
    <location>
        <begin position="817"/>
        <end position="836"/>
    </location>
</feature>
<dbReference type="PROSITE" id="PS51194">
    <property type="entry name" value="HELICASE_CTER"/>
    <property type="match status" value="1"/>
</dbReference>
<dbReference type="SUPFAM" id="SSF52540">
    <property type="entry name" value="P-loop containing nucleoside triphosphate hydrolases"/>
    <property type="match status" value="2"/>
</dbReference>
<accession>A0A8K0QTX1</accession>
<dbReference type="SMART" id="SM00490">
    <property type="entry name" value="HELICc"/>
    <property type="match status" value="1"/>
</dbReference>
<name>A0A8K0QTX1_9PLEO</name>
<feature type="region of interest" description="Disordered" evidence="4">
    <location>
        <begin position="735"/>
        <end position="768"/>
    </location>
</feature>
<feature type="region of interest" description="Disordered" evidence="4">
    <location>
        <begin position="1187"/>
        <end position="1223"/>
    </location>
</feature>
<feature type="compositionally biased region" description="Basic and acidic residues" evidence="4">
    <location>
        <begin position="1213"/>
        <end position="1223"/>
    </location>
</feature>
<dbReference type="CDD" id="cd18793">
    <property type="entry name" value="SF2_C_SNF"/>
    <property type="match status" value="1"/>
</dbReference>
<dbReference type="GO" id="GO:0008094">
    <property type="term" value="F:ATP-dependent activity, acting on DNA"/>
    <property type="evidence" value="ECO:0007669"/>
    <property type="project" value="TreeGrafter"/>
</dbReference>
<feature type="compositionally biased region" description="Basic residues" evidence="4">
    <location>
        <begin position="851"/>
        <end position="863"/>
    </location>
</feature>
<dbReference type="InterPro" id="IPR027417">
    <property type="entry name" value="P-loop_NTPase"/>
</dbReference>
<feature type="compositionally biased region" description="Polar residues" evidence="4">
    <location>
        <begin position="42"/>
        <end position="60"/>
    </location>
</feature>
<dbReference type="Gene3D" id="3.40.50.10810">
    <property type="entry name" value="Tandem AAA-ATPase domain"/>
    <property type="match status" value="1"/>
</dbReference>
<dbReference type="InterPro" id="IPR000330">
    <property type="entry name" value="SNF2_N"/>
</dbReference>
<dbReference type="Gene3D" id="3.40.50.300">
    <property type="entry name" value="P-loop containing nucleotide triphosphate hydrolases"/>
    <property type="match status" value="1"/>
</dbReference>
<feature type="region of interest" description="Disordered" evidence="4">
    <location>
        <begin position="285"/>
        <end position="308"/>
    </location>
</feature>
<evidence type="ECO:0000313" key="7">
    <source>
        <dbReference type="EMBL" id="KAH7068722.1"/>
    </source>
</evidence>
<dbReference type="CDD" id="cd18008">
    <property type="entry name" value="DEXDc_SHPRH-like"/>
    <property type="match status" value="1"/>
</dbReference>
<sequence>MSTSPRKHRAPFRPVDTLSLPQKPHFKADAAKADPREESENDSSFLLQHSPSYLGNSSSLFEEESFGISPQPARPRPTSRGHAVQRSHPLPRKMVREREPSAPQPPRNGAPAPAPPPAPKPLQELKTSTPQFGQTSPLRNPLKQSRVSDEYAHLFNKPKPGQRRPEHFQSAPRIPPPGPAPQTTQQRAPSQTNPLDTLNKQFKVPAPQPGPRYSTASSTGSDFMEIPASHFLPRPSQGAPVFVPKPSNPPAQTSFPPPRPVFSTLGQASDFRPVNIGAHNPLQAPRKTVILDDEDDFDPDTAIRAEGDRFGAPDMYAYVDSGQASENIKALLEGAFDEDGEKIPRTRLRKKKKQQEDDAGQSLANRLQALEVKDKEAAAEPQEDEEEEDDGTVDGLKVKLLPHQVDGVAWMIEKETGMHNKRAKLPKGGILADDMGLGKTVQSMALILSNPRPEKGVEPENKKNRIADSTGKGTLVVAPLALIKQWEAEINTKVMKSHALKVLVHHGPSRTKSADKLKQYDVVITTYQVLASEHASCGDGPDGLKKGCFAVNWYRTMLDEAHTIKNRNAKMTKACYDVRSHYRWCLTGTPMQNNLDELQSLIKFLRIQPYCEMSSWKDSISGPMKNGRGNLAMRRLQIFLKAFMKRRTKDVLKKDGALNFGGKPKDGEEKPAFQIVERNVETVVGEFTAKERAFYDRLSDRAQSRLDEMMGGAKQDYIGALVLLLRLRQACNHPNLTKTNVKDDKDALTTGSKPRTPTGLQTPRKAARDDADDLADLLGGLSVQTKRCDICQTTLTRDNADVDAVRCVECETDLHASAKKSKKHKKHRKHKHKSEKVKKQIVDSEDEGANKKPKASKTSRNRRVIVDSDDEDEAGEWLVPEDQQHAEDLGKAGGTDDENAEGGGDTIASADSESESEDESKSNLDSFVVHDTDSDDDAPVARKKLSKKAPRVISLDSDDEDASTTSESESDSEADSEDSDTDASEDPEYNASDLTPSTKIRQLLQILEKETPNHKVIVFSQFTSMLDLIEPFLKRQGYNFTRYDGSMRNDLREASLHKLRNDKRTRVLLCSLKCGSLGLNLTAASRVVIMEPFWNPFVEEQAIDRVHRLNQTVDVTVYRLSIHNSVEERILELQEAKRKLANAALEGGKAIGKLSMKDIMALFKREAEYEPGSVDDVDDHGLYRQTRVLENGVERGTDTTAPRPPRKAGSLGFRKDDSVYGRR</sequence>
<feature type="compositionally biased region" description="Basic residues" evidence="4">
    <location>
        <begin position="941"/>
        <end position="950"/>
    </location>
</feature>
<proteinExistence type="predicted"/>
<dbReference type="PANTHER" id="PTHR45626">
    <property type="entry name" value="TRANSCRIPTION TERMINATION FACTOR 2-RELATED"/>
    <property type="match status" value="1"/>
</dbReference>
<dbReference type="InterPro" id="IPR049730">
    <property type="entry name" value="SNF2/RAD54-like_C"/>
</dbReference>
<gene>
    <name evidence="7" type="ORF">FB567DRAFT_483067</name>
</gene>
<dbReference type="EMBL" id="JAGMVJ010000031">
    <property type="protein sequence ID" value="KAH7068722.1"/>
    <property type="molecule type" value="Genomic_DNA"/>
</dbReference>
<keyword evidence="3" id="KW-0067">ATP-binding</keyword>
<feature type="compositionally biased region" description="Basic residues" evidence="4">
    <location>
        <begin position="1"/>
        <end position="11"/>
    </location>
</feature>
<feature type="domain" description="Helicase C-terminal" evidence="6">
    <location>
        <begin position="999"/>
        <end position="1160"/>
    </location>
</feature>
<evidence type="ECO:0000256" key="4">
    <source>
        <dbReference type="SAM" id="MobiDB-lite"/>
    </source>
</evidence>
<dbReference type="GO" id="GO:0006281">
    <property type="term" value="P:DNA repair"/>
    <property type="evidence" value="ECO:0007669"/>
    <property type="project" value="TreeGrafter"/>
</dbReference>
<organism evidence="7 8">
    <name type="scientific">Paraphoma chrysanthemicola</name>
    <dbReference type="NCBI Taxonomy" id="798071"/>
    <lineage>
        <taxon>Eukaryota</taxon>
        <taxon>Fungi</taxon>
        <taxon>Dikarya</taxon>
        <taxon>Ascomycota</taxon>
        <taxon>Pezizomycotina</taxon>
        <taxon>Dothideomycetes</taxon>
        <taxon>Pleosporomycetidae</taxon>
        <taxon>Pleosporales</taxon>
        <taxon>Pleosporineae</taxon>
        <taxon>Phaeosphaeriaceae</taxon>
        <taxon>Paraphoma</taxon>
    </lineage>
</organism>
<dbReference type="InterPro" id="IPR001650">
    <property type="entry name" value="Helicase_C-like"/>
</dbReference>
<reference evidence="7" key="1">
    <citation type="journal article" date="2021" name="Nat. Commun.">
        <title>Genetic determinants of endophytism in the Arabidopsis root mycobiome.</title>
        <authorList>
            <person name="Mesny F."/>
            <person name="Miyauchi S."/>
            <person name="Thiergart T."/>
            <person name="Pickel B."/>
            <person name="Atanasova L."/>
            <person name="Karlsson M."/>
            <person name="Huettel B."/>
            <person name="Barry K.W."/>
            <person name="Haridas S."/>
            <person name="Chen C."/>
            <person name="Bauer D."/>
            <person name="Andreopoulos W."/>
            <person name="Pangilinan J."/>
            <person name="LaButti K."/>
            <person name="Riley R."/>
            <person name="Lipzen A."/>
            <person name="Clum A."/>
            <person name="Drula E."/>
            <person name="Henrissat B."/>
            <person name="Kohler A."/>
            <person name="Grigoriev I.V."/>
            <person name="Martin F.M."/>
            <person name="Hacquard S."/>
        </authorList>
    </citation>
    <scope>NUCLEOTIDE SEQUENCE</scope>
    <source>
        <strain evidence="7">MPI-SDFR-AT-0120</strain>
    </source>
</reference>
<keyword evidence="1" id="KW-0547">Nucleotide-binding</keyword>
<evidence type="ECO:0000256" key="3">
    <source>
        <dbReference type="ARBA" id="ARBA00022840"/>
    </source>
</evidence>
<feature type="compositionally biased region" description="Basic and acidic residues" evidence="4">
    <location>
        <begin position="26"/>
        <end position="38"/>
    </location>
</feature>
<dbReference type="PROSITE" id="PS51192">
    <property type="entry name" value="HELICASE_ATP_BIND_1"/>
    <property type="match status" value="1"/>
</dbReference>
<feature type="compositionally biased region" description="Polar residues" evidence="4">
    <location>
        <begin position="125"/>
        <end position="145"/>
    </location>
</feature>
<feature type="compositionally biased region" description="Pro residues" evidence="4">
    <location>
        <begin position="102"/>
        <end position="120"/>
    </location>
</feature>
<feature type="compositionally biased region" description="Acidic residues" evidence="4">
    <location>
        <begin position="956"/>
        <end position="988"/>
    </location>
</feature>
<dbReference type="Proteomes" id="UP000813461">
    <property type="component" value="Unassembled WGS sequence"/>
</dbReference>
<keyword evidence="8" id="KW-1185">Reference proteome</keyword>
<feature type="compositionally biased region" description="Acidic residues" evidence="4">
    <location>
        <begin position="381"/>
        <end position="392"/>
    </location>
</feature>
<evidence type="ECO:0000256" key="2">
    <source>
        <dbReference type="ARBA" id="ARBA00022801"/>
    </source>
</evidence>
<dbReference type="PANTHER" id="PTHR45626:SF14">
    <property type="entry name" value="ATP-DEPENDENT DNA HELICASE (EUROFUNG)"/>
    <property type="match status" value="1"/>
</dbReference>
<feature type="compositionally biased region" description="Polar residues" evidence="4">
    <location>
        <begin position="749"/>
        <end position="761"/>
    </location>
</feature>
<feature type="compositionally biased region" description="Low complexity" evidence="4">
    <location>
        <begin position="181"/>
        <end position="192"/>
    </location>
</feature>
<dbReference type="GO" id="GO:0005634">
    <property type="term" value="C:nucleus"/>
    <property type="evidence" value="ECO:0007669"/>
    <property type="project" value="TreeGrafter"/>
</dbReference>
<feature type="compositionally biased region" description="Basic residues" evidence="4">
    <location>
        <begin position="77"/>
        <end position="93"/>
    </location>
</feature>
<dbReference type="SMART" id="SM00487">
    <property type="entry name" value="DEXDc"/>
    <property type="match status" value="1"/>
</dbReference>
<dbReference type="InterPro" id="IPR014001">
    <property type="entry name" value="Helicase_ATP-bd"/>
</dbReference>
<dbReference type="Pfam" id="PF00176">
    <property type="entry name" value="SNF2-rel_dom"/>
    <property type="match status" value="1"/>
</dbReference>
<evidence type="ECO:0000259" key="6">
    <source>
        <dbReference type="PROSITE" id="PS51194"/>
    </source>
</evidence>
<feature type="region of interest" description="Disordered" evidence="4">
    <location>
        <begin position="371"/>
        <end position="395"/>
    </location>
</feature>
<evidence type="ECO:0000259" key="5">
    <source>
        <dbReference type="PROSITE" id="PS51192"/>
    </source>
</evidence>
<dbReference type="AlphaFoldDB" id="A0A8K0QTX1"/>
<feature type="region of interest" description="Disordered" evidence="4">
    <location>
        <begin position="816"/>
        <end position="995"/>
    </location>
</feature>
<dbReference type="OrthoDB" id="423559at2759"/>
<evidence type="ECO:0000256" key="1">
    <source>
        <dbReference type="ARBA" id="ARBA00022741"/>
    </source>
</evidence>
<dbReference type="InterPro" id="IPR038718">
    <property type="entry name" value="SNF2-like_sf"/>
</dbReference>
<dbReference type="InterPro" id="IPR050628">
    <property type="entry name" value="SNF2_RAD54_helicase_TF"/>
</dbReference>
<dbReference type="GO" id="GO:0005524">
    <property type="term" value="F:ATP binding"/>
    <property type="evidence" value="ECO:0007669"/>
    <property type="project" value="UniProtKB-KW"/>
</dbReference>
<dbReference type="FunFam" id="3.40.50.10810:FF:000053">
    <property type="entry name" value="SNF2 family helicase/ATPase, putative"/>
    <property type="match status" value="1"/>
</dbReference>
<dbReference type="Pfam" id="PF00271">
    <property type="entry name" value="Helicase_C"/>
    <property type="match status" value="1"/>
</dbReference>
<comment type="caution">
    <text evidence="7">The sequence shown here is derived from an EMBL/GenBank/DDBJ whole genome shotgun (WGS) entry which is preliminary data.</text>
</comment>
<feature type="domain" description="Helicase ATP-binding" evidence="5">
    <location>
        <begin position="420"/>
        <end position="608"/>
    </location>
</feature>
<protein>
    <submittedName>
        <fullName evidence="7">SNF2 family N-terminal domain-containing protein</fullName>
    </submittedName>
</protein>
<keyword evidence="2" id="KW-0378">Hydrolase</keyword>
<dbReference type="GO" id="GO:0016787">
    <property type="term" value="F:hydrolase activity"/>
    <property type="evidence" value="ECO:0007669"/>
    <property type="project" value="UniProtKB-KW"/>
</dbReference>
<feature type="region of interest" description="Disordered" evidence="4">
    <location>
        <begin position="1"/>
        <end position="266"/>
    </location>
</feature>
<evidence type="ECO:0000313" key="8">
    <source>
        <dbReference type="Proteomes" id="UP000813461"/>
    </source>
</evidence>